<dbReference type="PRINTS" id="PR00088">
    <property type="entry name" value="HAEMOXYGNASE"/>
</dbReference>
<dbReference type="RefSeq" id="WP_135848898.1">
    <property type="nucleotide sequence ID" value="NZ_RHPJ01000001.1"/>
</dbReference>
<dbReference type="EMBL" id="RHPJ01000001">
    <property type="protein sequence ID" value="TGO06755.1"/>
    <property type="molecule type" value="Genomic_DNA"/>
</dbReference>
<dbReference type="GO" id="GO:0004392">
    <property type="term" value="F:heme oxygenase (decyclizing) activity"/>
    <property type="evidence" value="ECO:0007669"/>
    <property type="project" value="InterPro"/>
</dbReference>
<keyword evidence="7" id="KW-1185">Reference proteome</keyword>
<accession>A0A4Z1E3S3</accession>
<keyword evidence="1 4" id="KW-0349">Heme</keyword>
<dbReference type="GO" id="GO:0046872">
    <property type="term" value="F:metal ion binding"/>
    <property type="evidence" value="ECO:0007669"/>
    <property type="project" value="UniProtKB-KW"/>
</dbReference>
<dbReference type="AlphaFoldDB" id="A0A4Z1E3S3"/>
<evidence type="ECO:0000313" key="7">
    <source>
        <dbReference type="Proteomes" id="UP000297318"/>
    </source>
</evidence>
<evidence type="ECO:0000256" key="1">
    <source>
        <dbReference type="ARBA" id="ARBA00022617"/>
    </source>
</evidence>
<dbReference type="OrthoDB" id="5493802at2"/>
<evidence type="ECO:0000313" key="6">
    <source>
        <dbReference type="EMBL" id="TGO06755.1"/>
    </source>
</evidence>
<dbReference type="PANTHER" id="PTHR10720:SF0">
    <property type="entry name" value="HEME OXYGENASE"/>
    <property type="match status" value="1"/>
</dbReference>
<dbReference type="InterPro" id="IPR002051">
    <property type="entry name" value="Haem_Oase"/>
</dbReference>
<dbReference type="InterPro" id="IPR016053">
    <property type="entry name" value="Haem_Oase-like"/>
</dbReference>
<dbReference type="GO" id="GO:0042167">
    <property type="term" value="P:heme catabolic process"/>
    <property type="evidence" value="ECO:0007669"/>
    <property type="project" value="TreeGrafter"/>
</dbReference>
<dbReference type="Proteomes" id="UP000297318">
    <property type="component" value="Unassembled WGS sequence"/>
</dbReference>
<sequence>MTETLAPVAPVLPSESPLTAPLSEQLRTATRPQHEHAETRGFVTQLMGGSLGRAAYVDLATQHHAIYTALEATGVRLAHDAVAGPFVMAALLRVPSLEADLELLRGPGWRARAVLLPATAAYVERLASITRAEEFLAHHYTRYLGDLSGGQIIARLLQRHYGMTPEELTFYAFEEIPKPKPFKDSYRALLDAAPLTPAGIDAVVAEAKVAFDLNATLFTDLAPLHPAAA</sequence>
<evidence type="ECO:0000256" key="3">
    <source>
        <dbReference type="ARBA" id="ARBA00023004"/>
    </source>
</evidence>
<proteinExistence type="predicted"/>
<reference evidence="6 7" key="1">
    <citation type="submission" date="2018-11" db="EMBL/GenBank/DDBJ databases">
        <title>Complete genome sequencing of the Actinobacteria Serinibacter sp. K3-2.</title>
        <authorList>
            <person name="Rakitin A.L."/>
            <person name="Beletsky A.V."/>
            <person name="Mardanov A.V."/>
            <person name="Ravin N.V."/>
            <person name="Gromova A.S."/>
            <person name="Filippova S.N."/>
            <person name="Gal'Chenko V.F."/>
        </authorList>
    </citation>
    <scope>NUCLEOTIDE SEQUENCE [LARGE SCALE GENOMIC DNA]</scope>
    <source>
        <strain evidence="6 7">K3-2</strain>
    </source>
</reference>
<dbReference type="PANTHER" id="PTHR10720">
    <property type="entry name" value="HEME OXYGENASE"/>
    <property type="match status" value="1"/>
</dbReference>
<dbReference type="GO" id="GO:0006979">
    <property type="term" value="P:response to oxidative stress"/>
    <property type="evidence" value="ECO:0007669"/>
    <property type="project" value="TreeGrafter"/>
</dbReference>
<protein>
    <submittedName>
        <fullName evidence="6">Heme oxygenase</fullName>
    </submittedName>
</protein>
<organism evidence="6 7">
    <name type="scientific">Serinibacter arcticus</name>
    <dbReference type="NCBI Taxonomy" id="1655435"/>
    <lineage>
        <taxon>Bacteria</taxon>
        <taxon>Bacillati</taxon>
        <taxon>Actinomycetota</taxon>
        <taxon>Actinomycetes</taxon>
        <taxon>Micrococcales</taxon>
        <taxon>Beutenbergiaceae</taxon>
        <taxon>Serinibacter</taxon>
    </lineage>
</organism>
<dbReference type="GO" id="GO:0006788">
    <property type="term" value="P:heme oxidation"/>
    <property type="evidence" value="ECO:0007669"/>
    <property type="project" value="InterPro"/>
</dbReference>
<feature type="binding site" evidence="4">
    <location>
        <position position="187"/>
    </location>
    <ligand>
        <name>heme b</name>
        <dbReference type="ChEBI" id="CHEBI:60344"/>
    </ligand>
</feature>
<name>A0A4Z1E3S3_9MICO</name>
<dbReference type="PIRSF" id="PIRSF000343">
    <property type="entry name" value="Haem_Oase"/>
    <property type="match status" value="1"/>
</dbReference>
<feature type="binding site" evidence="4">
    <location>
        <position position="27"/>
    </location>
    <ligand>
        <name>heme b</name>
        <dbReference type="ChEBI" id="CHEBI:60344"/>
    </ligand>
</feature>
<comment type="caution">
    <text evidence="6">The sequence shown here is derived from an EMBL/GenBank/DDBJ whole genome shotgun (WGS) entry which is preliminary data.</text>
</comment>
<dbReference type="InterPro" id="IPR016084">
    <property type="entry name" value="Haem_Oase-like_multi-hlx"/>
</dbReference>
<keyword evidence="2 5" id="KW-0479">Metal-binding</keyword>
<dbReference type="Gene3D" id="1.20.910.10">
    <property type="entry name" value="Heme oxygenase-like"/>
    <property type="match status" value="1"/>
</dbReference>
<feature type="binding site" description="axial binding residue" evidence="5">
    <location>
        <position position="34"/>
    </location>
    <ligand>
        <name>heme b</name>
        <dbReference type="ChEBI" id="CHEBI:60344"/>
    </ligand>
    <ligandPart>
        <name>Fe</name>
        <dbReference type="ChEBI" id="CHEBI:18248"/>
    </ligandPart>
</feature>
<dbReference type="GO" id="GO:0020037">
    <property type="term" value="F:heme binding"/>
    <property type="evidence" value="ECO:0007669"/>
    <property type="project" value="TreeGrafter"/>
</dbReference>
<dbReference type="Pfam" id="PF01126">
    <property type="entry name" value="Heme_oxygenase"/>
    <property type="match status" value="1"/>
</dbReference>
<gene>
    <name evidence="6" type="ORF">SERN_0947</name>
</gene>
<dbReference type="CDD" id="cd19165">
    <property type="entry name" value="HemeO"/>
    <property type="match status" value="1"/>
</dbReference>
<evidence type="ECO:0000256" key="5">
    <source>
        <dbReference type="PIRSR" id="PIRSR000343-2"/>
    </source>
</evidence>
<evidence type="ECO:0000256" key="2">
    <source>
        <dbReference type="ARBA" id="ARBA00022723"/>
    </source>
</evidence>
<dbReference type="SUPFAM" id="SSF48613">
    <property type="entry name" value="Heme oxygenase-like"/>
    <property type="match status" value="1"/>
</dbReference>
<feature type="binding site" evidence="4">
    <location>
        <position position="140"/>
    </location>
    <ligand>
        <name>heme b</name>
        <dbReference type="ChEBI" id="CHEBI:60344"/>
    </ligand>
</feature>
<evidence type="ECO:0000256" key="4">
    <source>
        <dbReference type="PIRSR" id="PIRSR000343-1"/>
    </source>
</evidence>
<keyword evidence="3 5" id="KW-0408">Iron</keyword>